<accession>X1UUR0</accession>
<name>X1UUR0_9ZZZZ</name>
<dbReference type="AlphaFoldDB" id="X1UUR0"/>
<reference evidence="1" key="1">
    <citation type="journal article" date="2014" name="Front. Microbiol.">
        <title>High frequency of phylogenetically diverse reductive dehalogenase-homologous genes in deep subseafloor sedimentary metagenomes.</title>
        <authorList>
            <person name="Kawai M."/>
            <person name="Futagami T."/>
            <person name="Toyoda A."/>
            <person name="Takaki Y."/>
            <person name="Nishi S."/>
            <person name="Hori S."/>
            <person name="Arai W."/>
            <person name="Tsubouchi T."/>
            <person name="Morono Y."/>
            <person name="Uchiyama I."/>
            <person name="Ito T."/>
            <person name="Fujiyama A."/>
            <person name="Inagaki F."/>
            <person name="Takami H."/>
        </authorList>
    </citation>
    <scope>NUCLEOTIDE SEQUENCE</scope>
    <source>
        <strain evidence="1">Expedition CK06-06</strain>
    </source>
</reference>
<dbReference type="EMBL" id="BARW01038210">
    <property type="protein sequence ID" value="GAJ21214.1"/>
    <property type="molecule type" value="Genomic_DNA"/>
</dbReference>
<proteinExistence type="predicted"/>
<evidence type="ECO:0000313" key="1">
    <source>
        <dbReference type="EMBL" id="GAJ21214.1"/>
    </source>
</evidence>
<organism evidence="1">
    <name type="scientific">marine sediment metagenome</name>
    <dbReference type="NCBI Taxonomy" id="412755"/>
    <lineage>
        <taxon>unclassified sequences</taxon>
        <taxon>metagenomes</taxon>
        <taxon>ecological metagenomes</taxon>
    </lineage>
</organism>
<gene>
    <name evidence="1" type="ORF">S12H4_58722</name>
</gene>
<sequence length="39" mass="4252">GEKNCNLVVESGAGKDRIAEHACGIIGSALERRRHGYKR</sequence>
<feature type="non-terminal residue" evidence="1">
    <location>
        <position position="1"/>
    </location>
</feature>
<protein>
    <submittedName>
        <fullName evidence="1">Uncharacterized protein</fullName>
    </submittedName>
</protein>
<comment type="caution">
    <text evidence="1">The sequence shown here is derived from an EMBL/GenBank/DDBJ whole genome shotgun (WGS) entry which is preliminary data.</text>
</comment>